<dbReference type="Pfam" id="PF13306">
    <property type="entry name" value="LRR_5"/>
    <property type="match status" value="3"/>
</dbReference>
<dbReference type="Pfam" id="PF13205">
    <property type="entry name" value="Big_5"/>
    <property type="match status" value="1"/>
</dbReference>
<evidence type="ECO:0000256" key="1">
    <source>
        <dbReference type="ARBA" id="ARBA00022729"/>
    </source>
</evidence>
<keyword evidence="1" id="KW-0732">Signal</keyword>
<dbReference type="SUPFAM" id="SSF49464">
    <property type="entry name" value="Carboxypeptidase regulatory domain-like"/>
    <property type="match status" value="1"/>
</dbReference>
<reference evidence="5" key="2">
    <citation type="submission" date="2021-09" db="EMBL/GenBank/DDBJ databases">
        <authorList>
            <person name="Gilroy R."/>
        </authorList>
    </citation>
    <scope>NUCLEOTIDE SEQUENCE</scope>
    <source>
        <strain evidence="5">CHK179-5677</strain>
    </source>
</reference>
<comment type="caution">
    <text evidence="5">The sequence shown here is derived from an EMBL/GenBank/DDBJ whole genome shotgun (WGS) entry which is preliminary data.</text>
</comment>
<dbReference type="InterPro" id="IPR032812">
    <property type="entry name" value="SbsA_Ig"/>
</dbReference>
<dbReference type="InterPro" id="IPR013783">
    <property type="entry name" value="Ig-like_fold"/>
</dbReference>
<evidence type="ECO:0000256" key="2">
    <source>
        <dbReference type="ARBA" id="ARBA00022737"/>
    </source>
</evidence>
<dbReference type="Proteomes" id="UP000760668">
    <property type="component" value="Unassembled WGS sequence"/>
</dbReference>
<feature type="region of interest" description="Disordered" evidence="3">
    <location>
        <begin position="1866"/>
        <end position="1918"/>
    </location>
</feature>
<dbReference type="PANTHER" id="PTHR45661:SF3">
    <property type="entry name" value="IG-LIKE DOMAIN-CONTAINING PROTEIN"/>
    <property type="match status" value="1"/>
</dbReference>
<evidence type="ECO:0000256" key="3">
    <source>
        <dbReference type="SAM" id="MobiDB-lite"/>
    </source>
</evidence>
<dbReference type="InterPro" id="IPR059177">
    <property type="entry name" value="GH29D-like_dom"/>
</dbReference>
<evidence type="ECO:0000313" key="6">
    <source>
        <dbReference type="Proteomes" id="UP000760668"/>
    </source>
</evidence>
<dbReference type="Gene3D" id="2.60.40.1120">
    <property type="entry name" value="Carboxypeptidase-like, regulatory domain"/>
    <property type="match status" value="1"/>
</dbReference>
<sequence length="2148" mass="229755">MKHWTRFLAAVLVAALFMNQPGGTVLAGAVEETAAGKWAARDTEAAVESRLEESADRSTEKQYWYDDTEVSITFDPETGTITAFDDPSGYLAEHEILIPESLDGVEVVAIGDGVFANNTSLTIIGGYPKIDWEYPGALCLPEGIREFGERTFYNCENLLVLSLPDNSQLTTIGDSAFENCTKLLSAFLCYASGLQAIGNRAFANCESMDFVRFAYELQTLGEGAFSGCSSLPIAYLPDGMTSIPDALFDGCSAMEWLRLPETVTHIGDNALRDCSSLKYYVLGQTEGFGLTIDPATDFRLPSALESIGTCAFQNCGALATLTFPETMQSIGSNAFSDCESLSRAEIYAPNVEIQNGAFGNAPADFTICGYVNSTAYTYAMQNNIHFEYFLEDPVGTRTLSVAVRAGGQPITDGFTVRWYEDGREAPLPVTGTTLYNAETEKTYMFEVVLGDELAAQYRQPARQIIEPGEEDAAVTVTLEPAAVLTLTGSVQDSTGAPVPNAAVTVIQAGGEEAVTVSAEDGGFSVQIPPAQAQIKISAQGYYSKQFSIFPASDAKAYALGAVALYETVADRIVLEVTVRHAAAEGEPMQTSQLYDMDGLEFTLTGADNRPISGFEVQGTAIIFQPDAVEANEKLSISAYDREGRYESAEAAATLNEDKIGSVQLELVENGHFVLGEMNTDAARLLIFGQDGALLRSMDAYPGMQSGPMQAGSYTMVFLEKNSMLPSAANLDMLDALGVEYARSRVEIAAVEVARLTNINVPALELGALLRTEEGTGLTVSTQSPALGTQFYLRADYELSDPAASQADCLQLGLPEGVSLVNGRIFLNGEAVSYTEDAASGVLSVPLNGQAGGSVIACCTATEAGEHDVNAYLRFHDGAVQPIGTVRLTAGGAEFDLPRKTAGRSVTITGTALPHSTVTIYDNGEKLETERPITANALGSWSAKVALHQDPDTDYAYHKIHAVIQSGDVTVQTESKLLTYDAASCTLSKITVYNTYYVDGTIGTGETVLDFTSDSTEEPFYYYWPTHMNFTFKVEFDGAPDAVSVVTEGKNGEIIRIPAAYDGENGCWIAAYEYDSSNVPVAVGAEYDTRFGSMPLDAERYEAEAEAVADECDQLADALEHDFFENVGIENITESGDTVAADLTLTNTETGQTQVFGRYRAEEQTLEDDVTRETLSGEGYSEVESLSGEQVWVKADVTDHLFTETIVDLDTKTRLIIQMELENIGEPDQPLPLSRSAATFSGGIDTERVILNVYKVYSYWETILDLCEWVDKLGKVPVSDTWQGKAKGIFGVAMEIWENNKTVREWYATLEGHMSTLTANYNDAVSLLNARCEDGSLRLPQDALSSLEASLEAIYMQITDLDLTVRQWIRRVGVSACITTAVSAPGKVLMTARPGISLAVGMGELIYDLASKEPIGEYMDATFENINEQLRVLWYRIPNLYQSCKDKDDNKDNDPDIPWDDIQKRQLKPAYDPSGYVYEAVPSNRLEGVTATVYQQGSDAAWDAADYNQINPQVTNGAGMYAWFVPDGNWKVTFTKDGYVPADSSGVAAAVENGGWLPVPPPQFEVNVGMVSTAPPAVERAIAYNDRIEVAFSQYMDIASARKAISLSQDGQPVTITVAALDAEDTLDGSTQYATRFSVTPEDGDCTGTIAVSTDAQNYAGTALEEGYTAALAAPVQRPTGITASGQTAVVYKESAALTLTLQPGIAGKALEVEALTPSLLSAAETTVTTDVYGAAVVTLTGLLPGLGLIRITEPESGLSEIISVQIVMSEEELGEAEKPAPVTAALSDGTPVTTGMTLESGAQITLRTATEGAVIRYTLDDTCPCRNEALTYAAPITMTENTVLRAAALLDGVYSDTIRLELMVSGGTEEPEQPDDPGGSGGSGGGSSSGGGQAADDRPSVSTNGEGGTVTAGKGTVTIKPDEGYQIGSVTVNGEAVEIPSNGILKGLDAGDEVVVSFERIPEEAGLPFTDVVPGSWYCGAVQYVCENGMMNGTGGKLFSPNSITSRAMIVTILHRMEGAPAASASSFTDIAAGAYYENAVNWAAENGIVSGASKTSFLPDDPVTREQLAVILYRYAQYKSYDVTGSTDLSAYTDAAQIDAYATDAMQWANENGLITGNTSTTLNPKGHTTRAEAATVLMRFCQNIAE</sequence>
<organism evidence="5 6">
    <name type="scientific">Pseudoflavonifractor capillosus</name>
    <dbReference type="NCBI Taxonomy" id="106588"/>
    <lineage>
        <taxon>Bacteria</taxon>
        <taxon>Bacillati</taxon>
        <taxon>Bacillota</taxon>
        <taxon>Clostridia</taxon>
        <taxon>Eubacteriales</taxon>
        <taxon>Oscillospiraceae</taxon>
        <taxon>Pseudoflavonifractor</taxon>
    </lineage>
</organism>
<accession>A0A921MJV0</accession>
<dbReference type="InterPro" id="IPR053139">
    <property type="entry name" value="Surface_bspA-like"/>
</dbReference>
<feature type="domain" description="SLH" evidence="4">
    <location>
        <begin position="2090"/>
        <end position="2148"/>
    </location>
</feature>
<dbReference type="RefSeq" id="WP_295369532.1">
    <property type="nucleotide sequence ID" value="NZ_DYUC01000016.1"/>
</dbReference>
<gene>
    <name evidence="5" type="ORF">K8V01_02010</name>
</gene>
<evidence type="ECO:0000259" key="4">
    <source>
        <dbReference type="PROSITE" id="PS51272"/>
    </source>
</evidence>
<keyword evidence="2" id="KW-0677">Repeat</keyword>
<dbReference type="InterPro" id="IPR026906">
    <property type="entry name" value="LRR_5"/>
</dbReference>
<dbReference type="SUPFAM" id="SSF52058">
    <property type="entry name" value="L domain-like"/>
    <property type="match status" value="1"/>
</dbReference>
<dbReference type="Pfam" id="PF13290">
    <property type="entry name" value="CHB_HEX_C_1"/>
    <property type="match status" value="1"/>
</dbReference>
<name>A0A921MJV0_9FIRM</name>
<evidence type="ECO:0000313" key="5">
    <source>
        <dbReference type="EMBL" id="HJG85795.1"/>
    </source>
</evidence>
<dbReference type="InterPro" id="IPR008969">
    <property type="entry name" value="CarboxyPept-like_regulatory"/>
</dbReference>
<feature type="domain" description="SLH" evidence="4">
    <location>
        <begin position="1965"/>
        <end position="2023"/>
    </location>
</feature>
<dbReference type="InterPro" id="IPR032675">
    <property type="entry name" value="LRR_dom_sf"/>
</dbReference>
<feature type="compositionally biased region" description="Gly residues" evidence="3">
    <location>
        <begin position="1878"/>
        <end position="1893"/>
    </location>
</feature>
<dbReference type="Gene3D" id="3.80.10.10">
    <property type="entry name" value="Ribonuclease Inhibitor"/>
    <property type="match status" value="1"/>
</dbReference>
<dbReference type="PANTHER" id="PTHR45661">
    <property type="entry name" value="SURFACE ANTIGEN"/>
    <property type="match status" value="1"/>
</dbReference>
<dbReference type="InterPro" id="IPR001119">
    <property type="entry name" value="SLH_dom"/>
</dbReference>
<protein>
    <submittedName>
        <fullName evidence="5">Leucine-rich repeat protein</fullName>
    </submittedName>
</protein>
<reference evidence="5" key="1">
    <citation type="journal article" date="2021" name="PeerJ">
        <title>Extensive microbial diversity within the chicken gut microbiome revealed by metagenomics and culture.</title>
        <authorList>
            <person name="Gilroy R."/>
            <person name="Ravi A."/>
            <person name="Getino M."/>
            <person name="Pursley I."/>
            <person name="Horton D.L."/>
            <person name="Alikhan N.F."/>
            <person name="Baker D."/>
            <person name="Gharbi K."/>
            <person name="Hall N."/>
            <person name="Watson M."/>
            <person name="Adriaenssens E.M."/>
            <person name="Foster-Nyarko E."/>
            <person name="Jarju S."/>
            <person name="Secka A."/>
            <person name="Antonio M."/>
            <person name="Oren A."/>
            <person name="Chaudhuri R.R."/>
            <person name="La Ragione R."/>
            <person name="Hildebrand F."/>
            <person name="Pallen M.J."/>
        </authorList>
    </citation>
    <scope>NUCLEOTIDE SEQUENCE</scope>
    <source>
        <strain evidence="5">CHK179-5677</strain>
    </source>
</reference>
<proteinExistence type="predicted"/>
<feature type="domain" description="SLH" evidence="4">
    <location>
        <begin position="2024"/>
        <end position="2087"/>
    </location>
</feature>
<dbReference type="EMBL" id="DYUC01000016">
    <property type="protein sequence ID" value="HJG85795.1"/>
    <property type="molecule type" value="Genomic_DNA"/>
</dbReference>
<dbReference type="Pfam" id="PF13620">
    <property type="entry name" value="CarboxypepD_reg"/>
    <property type="match status" value="1"/>
</dbReference>
<dbReference type="Pfam" id="PF00395">
    <property type="entry name" value="SLH"/>
    <property type="match status" value="3"/>
</dbReference>
<dbReference type="Gene3D" id="2.60.40.10">
    <property type="entry name" value="Immunoglobulins"/>
    <property type="match status" value="1"/>
</dbReference>
<dbReference type="PROSITE" id="PS51272">
    <property type="entry name" value="SLH"/>
    <property type="match status" value="3"/>
</dbReference>